<feature type="transmembrane region" description="Helical" evidence="12">
    <location>
        <begin position="528"/>
        <end position="548"/>
    </location>
</feature>
<feature type="transmembrane region" description="Helical" evidence="12">
    <location>
        <begin position="640"/>
        <end position="658"/>
    </location>
</feature>
<organism evidence="14 15">
    <name type="scientific">Aquibium pacificus</name>
    <dbReference type="NCBI Taxonomy" id="3153579"/>
    <lineage>
        <taxon>Bacteria</taxon>
        <taxon>Pseudomonadati</taxon>
        <taxon>Pseudomonadota</taxon>
        <taxon>Alphaproteobacteria</taxon>
        <taxon>Hyphomicrobiales</taxon>
        <taxon>Phyllobacteriaceae</taxon>
        <taxon>Aquibium</taxon>
    </lineage>
</organism>
<dbReference type="SUPFAM" id="SSF52540">
    <property type="entry name" value="P-loop containing nucleoside triphosphate hydrolases"/>
    <property type="match status" value="2"/>
</dbReference>
<evidence type="ECO:0000313" key="15">
    <source>
        <dbReference type="Proteomes" id="UP001556692"/>
    </source>
</evidence>
<dbReference type="PANTHER" id="PTHR43790:SF9">
    <property type="entry name" value="GALACTOFURANOSE TRANSPORTER ATP-BINDING PROTEIN YTFR"/>
    <property type="match status" value="1"/>
</dbReference>
<keyword evidence="11 12" id="KW-0472">Membrane</keyword>
<evidence type="ECO:0000256" key="5">
    <source>
        <dbReference type="ARBA" id="ARBA00022597"/>
    </source>
</evidence>
<name>A0ABV3SFB5_9HYPH</name>
<dbReference type="CDD" id="cd03216">
    <property type="entry name" value="ABC_Carb_Monos_I"/>
    <property type="match status" value="1"/>
</dbReference>
<dbReference type="SMART" id="SM00382">
    <property type="entry name" value="AAA"/>
    <property type="match status" value="2"/>
</dbReference>
<feature type="domain" description="ABC transporter" evidence="13">
    <location>
        <begin position="251"/>
        <end position="502"/>
    </location>
</feature>
<dbReference type="InterPro" id="IPR017871">
    <property type="entry name" value="ABC_transporter-like_CS"/>
</dbReference>
<dbReference type="InterPro" id="IPR027417">
    <property type="entry name" value="P-loop_NTPase"/>
</dbReference>
<dbReference type="CDD" id="cd03215">
    <property type="entry name" value="ABC_Carb_Monos_II"/>
    <property type="match status" value="1"/>
</dbReference>
<keyword evidence="6 12" id="KW-0812">Transmembrane</keyword>
<gene>
    <name evidence="14" type="ORF">ABGN05_01410</name>
</gene>
<dbReference type="CDD" id="cd06579">
    <property type="entry name" value="TM_PBP1_transp_AraH_like"/>
    <property type="match status" value="1"/>
</dbReference>
<keyword evidence="7" id="KW-0677">Repeat</keyword>
<protein>
    <submittedName>
        <fullName evidence="14">ATP-binding cassette domain-containing protein</fullName>
    </submittedName>
</protein>
<dbReference type="Pfam" id="PF02653">
    <property type="entry name" value="BPD_transp_2"/>
    <property type="match status" value="1"/>
</dbReference>
<feature type="domain" description="ABC transporter" evidence="13">
    <location>
        <begin position="14"/>
        <end position="244"/>
    </location>
</feature>
<accession>A0ABV3SFB5</accession>
<evidence type="ECO:0000256" key="1">
    <source>
        <dbReference type="ARBA" id="ARBA00004651"/>
    </source>
</evidence>
<evidence type="ECO:0000256" key="2">
    <source>
        <dbReference type="ARBA" id="ARBA00005417"/>
    </source>
</evidence>
<evidence type="ECO:0000256" key="4">
    <source>
        <dbReference type="ARBA" id="ARBA00022475"/>
    </source>
</evidence>
<dbReference type="PANTHER" id="PTHR43790">
    <property type="entry name" value="CARBOHYDRATE TRANSPORT ATP-BINDING PROTEIN MG119-RELATED"/>
    <property type="match status" value="1"/>
</dbReference>
<evidence type="ECO:0000256" key="10">
    <source>
        <dbReference type="ARBA" id="ARBA00022989"/>
    </source>
</evidence>
<keyword evidence="9 14" id="KW-0067">ATP-binding</keyword>
<dbReference type="EMBL" id="JBDPGJ010000001">
    <property type="protein sequence ID" value="MEX0404315.1"/>
    <property type="molecule type" value="Genomic_DNA"/>
</dbReference>
<keyword evidence="8" id="KW-0547">Nucleotide-binding</keyword>
<dbReference type="RefSeq" id="WP_367952203.1">
    <property type="nucleotide sequence ID" value="NZ_JBDPGJ010000001.1"/>
</dbReference>
<keyword evidence="15" id="KW-1185">Reference proteome</keyword>
<sequence length="837" mass="88474">MSTGKRNLMGAPVMGIVGATKYYGPVQALKAVSLNIRRGQVHAVVGENGAGKSTLISIAAGAVRPDFAVIRVGGKEIKRPTAKKLHRAGVAVTFQHPELAEEMTVMENLQLAAPGLTSREEAARLLASVASDQHAMSLDARVRDLTLAQFHIIEIAGAIASKPKVLFFDEPTEPFQQADIDKFFKLIRQLRDEGVAIVYVSHRLNEIREIADHITVLRDGMSIDSRPASRITTDEIVTLIAGRPLDQVFPRKAKDVGEIRLEVENLSGPGFTNISFAARAGEIVGVTGVEGEGQRAFLRTIAGLEKRSAGSVRIAGKPVEGTSAAATREAGVGFVTDDRHEEGLFLTLKLRENVGIGALDRISTAGVVNRKRDLALTADVMSRLGVYTGYRIKDDDDTRASELSGGNQQKLLIGREIAGEPKVIIIDEPTKGVDVGARAEIYEHLRKLADSGVAVVVSSSDGIELEGLCDRVCVFARGQIVKELEGENLTDAAITEANLTATVSRADGPVRTGEDDSPLRRILAADRFPAAVLAVLTAIVLLGTASISEYFLSPFNIETMLTFLSILAFLSIAQLGTIIVGRIDLSVGALAGFVVVLASFLTPDGAPVGETIVGVILILALTAAFGVVQGWLITWLNIPAIVVTLATFIGLQGMSLVLRPQAAGTITDAISDVAQSTWLGMPAGFIAMMVTVIAFEFILFRTRLGRRLRAVGSNPTGAAQVGIRVNWHIMLAFVLSGLLTGIAGLILAGQVGIGSPATGIDYTLMSITAVVLGGTRIAGGRGSVISVLTGAALVQSLSSASSFINQDSAVHLIVLGAVTLVAATFFSVARRDRERTG</sequence>
<dbReference type="InterPro" id="IPR003593">
    <property type="entry name" value="AAA+_ATPase"/>
</dbReference>
<keyword evidence="10 12" id="KW-1133">Transmembrane helix</keyword>
<feature type="transmembrane region" description="Helical" evidence="12">
    <location>
        <begin position="560"/>
        <end position="580"/>
    </location>
</feature>
<evidence type="ECO:0000256" key="9">
    <source>
        <dbReference type="ARBA" id="ARBA00022840"/>
    </source>
</evidence>
<dbReference type="Proteomes" id="UP001556692">
    <property type="component" value="Unassembled WGS sequence"/>
</dbReference>
<feature type="transmembrane region" description="Helical" evidence="12">
    <location>
        <begin position="784"/>
        <end position="804"/>
    </location>
</feature>
<keyword evidence="5" id="KW-0762">Sugar transport</keyword>
<comment type="subcellular location">
    <subcellularLocation>
        <location evidence="1">Cell membrane</location>
        <topology evidence="1">Multi-pass membrane protein</topology>
    </subcellularLocation>
</comment>
<feature type="transmembrane region" description="Helical" evidence="12">
    <location>
        <begin position="678"/>
        <end position="700"/>
    </location>
</feature>
<dbReference type="InterPro" id="IPR001851">
    <property type="entry name" value="ABC_transp_permease"/>
</dbReference>
<evidence type="ECO:0000256" key="8">
    <source>
        <dbReference type="ARBA" id="ARBA00022741"/>
    </source>
</evidence>
<dbReference type="PROSITE" id="PS00211">
    <property type="entry name" value="ABC_TRANSPORTER_1"/>
    <property type="match status" value="1"/>
</dbReference>
<dbReference type="GO" id="GO:0005524">
    <property type="term" value="F:ATP binding"/>
    <property type="evidence" value="ECO:0007669"/>
    <property type="project" value="UniProtKB-KW"/>
</dbReference>
<feature type="transmembrane region" description="Helical" evidence="12">
    <location>
        <begin position="729"/>
        <end position="753"/>
    </location>
</feature>
<evidence type="ECO:0000259" key="13">
    <source>
        <dbReference type="PROSITE" id="PS50893"/>
    </source>
</evidence>
<feature type="transmembrane region" description="Helical" evidence="12">
    <location>
        <begin position="612"/>
        <end position="633"/>
    </location>
</feature>
<evidence type="ECO:0000256" key="6">
    <source>
        <dbReference type="ARBA" id="ARBA00022692"/>
    </source>
</evidence>
<dbReference type="InterPro" id="IPR003439">
    <property type="entry name" value="ABC_transporter-like_ATP-bd"/>
</dbReference>
<keyword evidence="3" id="KW-0813">Transport</keyword>
<evidence type="ECO:0000256" key="3">
    <source>
        <dbReference type="ARBA" id="ARBA00022448"/>
    </source>
</evidence>
<dbReference type="Gene3D" id="3.40.50.300">
    <property type="entry name" value="P-loop containing nucleotide triphosphate hydrolases"/>
    <property type="match status" value="2"/>
</dbReference>
<comment type="caution">
    <text evidence="14">The sequence shown here is derived from an EMBL/GenBank/DDBJ whole genome shotgun (WGS) entry which is preliminary data.</text>
</comment>
<dbReference type="InterPro" id="IPR050107">
    <property type="entry name" value="ABC_carbohydrate_import_ATPase"/>
</dbReference>
<evidence type="ECO:0000313" key="14">
    <source>
        <dbReference type="EMBL" id="MEX0404315.1"/>
    </source>
</evidence>
<reference evidence="14 15" key="1">
    <citation type="submission" date="2024-05" db="EMBL/GenBank/DDBJ databases">
        <authorList>
            <person name="Jiang F."/>
        </authorList>
    </citation>
    <scope>NUCLEOTIDE SEQUENCE [LARGE SCALE GENOMIC DNA]</scope>
    <source>
        <strain evidence="14 15">LZ166</strain>
    </source>
</reference>
<evidence type="ECO:0000256" key="7">
    <source>
        <dbReference type="ARBA" id="ARBA00022737"/>
    </source>
</evidence>
<proteinExistence type="inferred from homology"/>
<comment type="similarity">
    <text evidence="2">Belongs to the ABC transporter superfamily.</text>
</comment>
<evidence type="ECO:0000256" key="11">
    <source>
        <dbReference type="ARBA" id="ARBA00023136"/>
    </source>
</evidence>
<feature type="transmembrane region" description="Helical" evidence="12">
    <location>
        <begin position="810"/>
        <end position="829"/>
    </location>
</feature>
<dbReference type="PROSITE" id="PS50893">
    <property type="entry name" value="ABC_TRANSPORTER_2"/>
    <property type="match status" value="2"/>
</dbReference>
<evidence type="ECO:0000256" key="12">
    <source>
        <dbReference type="SAM" id="Phobius"/>
    </source>
</evidence>
<keyword evidence="4" id="KW-1003">Cell membrane</keyword>
<dbReference type="Pfam" id="PF00005">
    <property type="entry name" value="ABC_tran"/>
    <property type="match status" value="2"/>
</dbReference>
<feature type="transmembrane region" description="Helical" evidence="12">
    <location>
        <begin position="759"/>
        <end position="777"/>
    </location>
</feature>